<proteinExistence type="predicted"/>
<dbReference type="Pfam" id="PF04264">
    <property type="entry name" value="YceI"/>
    <property type="match status" value="1"/>
</dbReference>
<evidence type="ECO:0000313" key="2">
    <source>
        <dbReference type="EMBL" id="MDN5215441.1"/>
    </source>
</evidence>
<dbReference type="Proteomes" id="UP001172083">
    <property type="component" value="Unassembled WGS sequence"/>
</dbReference>
<dbReference type="SMART" id="SM00867">
    <property type="entry name" value="YceI"/>
    <property type="match status" value="1"/>
</dbReference>
<dbReference type="PANTHER" id="PTHR34406:SF1">
    <property type="entry name" value="PROTEIN YCEI"/>
    <property type="match status" value="1"/>
</dbReference>
<dbReference type="PANTHER" id="PTHR34406">
    <property type="entry name" value="PROTEIN YCEI"/>
    <property type="match status" value="1"/>
</dbReference>
<reference evidence="2" key="1">
    <citation type="submission" date="2023-06" db="EMBL/GenBank/DDBJ databases">
        <title>Genomic of Agaribacillus aureum.</title>
        <authorList>
            <person name="Wang G."/>
        </authorList>
    </citation>
    <scope>NUCLEOTIDE SEQUENCE</scope>
    <source>
        <strain evidence="2">BMA12</strain>
    </source>
</reference>
<feature type="domain" description="Lipid/polyisoprenoid-binding YceI-like" evidence="1">
    <location>
        <begin position="25"/>
        <end position="196"/>
    </location>
</feature>
<comment type="caution">
    <text evidence="2">The sequence shown here is derived from an EMBL/GenBank/DDBJ whole genome shotgun (WGS) entry which is preliminary data.</text>
</comment>
<dbReference type="InterPro" id="IPR007372">
    <property type="entry name" value="Lipid/polyisoprenoid-bd_YceI"/>
</dbReference>
<evidence type="ECO:0000313" key="3">
    <source>
        <dbReference type="Proteomes" id="UP001172083"/>
    </source>
</evidence>
<dbReference type="EMBL" id="JAUJEB010000006">
    <property type="protein sequence ID" value="MDN5215441.1"/>
    <property type="molecule type" value="Genomic_DNA"/>
</dbReference>
<organism evidence="2 3">
    <name type="scientific">Agaribacillus aureus</name>
    <dbReference type="NCBI Taxonomy" id="3051825"/>
    <lineage>
        <taxon>Bacteria</taxon>
        <taxon>Pseudomonadati</taxon>
        <taxon>Bacteroidota</taxon>
        <taxon>Cytophagia</taxon>
        <taxon>Cytophagales</taxon>
        <taxon>Splendidivirgaceae</taxon>
        <taxon>Agaribacillus</taxon>
    </lineage>
</organism>
<dbReference type="Gene3D" id="2.40.128.110">
    <property type="entry name" value="Lipid/polyisoprenoid-binding, YceI-like"/>
    <property type="match status" value="1"/>
</dbReference>
<name>A0ABT8LEE4_9BACT</name>
<protein>
    <submittedName>
        <fullName evidence="2">YceI family protein</fullName>
    </submittedName>
</protein>
<sequence>MKKLSLSFIILFYGIVFNVVAQQTRWVTEENGSHSSIGFSVDHLVISEVTGEFEDYSVVVLSDRSDFTDAKINFETKVHSINTKDAKRDEHLRGADFFDEENHKTVAFVGRSLKKIKDNRYELVGDLTIKGVTRSVSLDVKFGGVIKDPWGGTRAGFKITGTIDRNVFGLKYNSILDSGGLAIGEEVRIVCNLELLKQA</sequence>
<keyword evidence="3" id="KW-1185">Reference proteome</keyword>
<evidence type="ECO:0000259" key="1">
    <source>
        <dbReference type="SMART" id="SM00867"/>
    </source>
</evidence>
<dbReference type="InterPro" id="IPR036761">
    <property type="entry name" value="TTHA0802/YceI-like_sf"/>
</dbReference>
<accession>A0ABT8LEE4</accession>
<dbReference type="RefSeq" id="WP_346760771.1">
    <property type="nucleotide sequence ID" value="NZ_JAUJEB010000006.1"/>
</dbReference>
<gene>
    <name evidence="2" type="ORF">QQ020_25400</name>
</gene>
<dbReference type="SUPFAM" id="SSF101874">
    <property type="entry name" value="YceI-like"/>
    <property type="match status" value="1"/>
</dbReference>